<dbReference type="SUPFAM" id="SSF54928">
    <property type="entry name" value="RNA-binding domain, RBD"/>
    <property type="match status" value="2"/>
</dbReference>
<dbReference type="PANTHER" id="PTHR48032:SF12">
    <property type="entry name" value="RRM DOMAIN-CONTAINING PROTEIN"/>
    <property type="match status" value="1"/>
</dbReference>
<dbReference type="SMART" id="SM00360">
    <property type="entry name" value="RRM"/>
    <property type="match status" value="2"/>
</dbReference>
<reference evidence="6" key="1">
    <citation type="submission" date="2018-02" db="EMBL/GenBank/DDBJ databases">
        <title>Rhizophora mucronata_Transcriptome.</title>
        <authorList>
            <person name="Meera S.P."/>
            <person name="Sreeshan A."/>
            <person name="Augustine A."/>
        </authorList>
    </citation>
    <scope>NUCLEOTIDE SEQUENCE</scope>
    <source>
        <tissue evidence="6">Leaf</tissue>
    </source>
</reference>
<dbReference type="InterPro" id="IPR012677">
    <property type="entry name" value="Nucleotide-bd_a/b_plait_sf"/>
</dbReference>
<feature type="domain" description="RRM" evidence="5">
    <location>
        <begin position="125"/>
        <end position="202"/>
    </location>
</feature>
<evidence type="ECO:0000256" key="3">
    <source>
        <dbReference type="PROSITE-ProRule" id="PRU00176"/>
    </source>
</evidence>
<proteinExistence type="predicted"/>
<dbReference type="PANTHER" id="PTHR48032">
    <property type="entry name" value="RNA-BINDING PROTEIN MUSASHI HOMOLOG RBP6"/>
    <property type="match status" value="1"/>
</dbReference>
<dbReference type="GO" id="GO:0003729">
    <property type="term" value="F:mRNA binding"/>
    <property type="evidence" value="ECO:0007669"/>
    <property type="project" value="TreeGrafter"/>
</dbReference>
<dbReference type="PROSITE" id="PS50102">
    <property type="entry name" value="RRM"/>
    <property type="match status" value="2"/>
</dbReference>
<dbReference type="AlphaFoldDB" id="A0A2P2LE39"/>
<feature type="region of interest" description="Disordered" evidence="4">
    <location>
        <begin position="82"/>
        <end position="117"/>
    </location>
</feature>
<dbReference type="FunFam" id="3.30.70.330:FF:000040">
    <property type="entry name" value="Heterogeneous nuclear ribonucleoprotein A2/B1"/>
    <property type="match status" value="1"/>
</dbReference>
<accession>A0A2P2LE39</accession>
<evidence type="ECO:0000313" key="6">
    <source>
        <dbReference type="EMBL" id="MBX16244.1"/>
    </source>
</evidence>
<evidence type="ECO:0000259" key="5">
    <source>
        <dbReference type="PROSITE" id="PS50102"/>
    </source>
</evidence>
<dbReference type="EMBL" id="GGEC01035760">
    <property type="protein sequence ID" value="MBX16244.1"/>
    <property type="molecule type" value="Transcribed_RNA"/>
</dbReference>
<dbReference type="InterPro" id="IPR000504">
    <property type="entry name" value="RRM_dom"/>
</dbReference>
<dbReference type="Pfam" id="PF00076">
    <property type="entry name" value="RRM_1"/>
    <property type="match status" value="2"/>
</dbReference>
<keyword evidence="1" id="KW-0677">Repeat</keyword>
<evidence type="ECO:0000256" key="2">
    <source>
        <dbReference type="ARBA" id="ARBA00022884"/>
    </source>
</evidence>
<keyword evidence="2 3" id="KW-0694">RNA-binding</keyword>
<sequence length="380" mass="41559">MEVEKAKVFVGGISRETSEDVLRAHFSKYGDVLGSLVAKDRAAGNPRGFGFVWFSDPSFADQALQDTHVILGRRVEVKKAIPRSEQHNCQQEHQQPQQSHPNQQKNGGFGKMGSNDDRNDHVRTKKIFVGGLSANLTEEQFKKYFEKFGKIIDVVVMQDSSTNRPRGFGFVTFDSEESVDKVMQNTFHELNGRLVEVKRAVPKDKIKSSYSSYAAQGSVRGSSDKSSEHVNYLLPGTSYEMLSVYPPFEGYSGVGGYPYGTSLYGSGYPTVGYSRPGFGVMPIFTRSPWSGPVMVGGPGVCPLPYNGGGFYPAYMNVGAGIMGATAGYNGMVGPFENRKLNQAFDGYGHMPPDHIPPPTEAVRVELDCLSLKSDGRGARS</sequence>
<protein>
    <submittedName>
        <fullName evidence="6">Uncharacterized protein MANES_18G049700</fullName>
    </submittedName>
</protein>
<dbReference type="InterPro" id="IPR035979">
    <property type="entry name" value="RBD_domain_sf"/>
</dbReference>
<dbReference type="GO" id="GO:0006417">
    <property type="term" value="P:regulation of translation"/>
    <property type="evidence" value="ECO:0007669"/>
    <property type="project" value="TreeGrafter"/>
</dbReference>
<name>A0A2P2LE39_RHIMU</name>
<feature type="compositionally biased region" description="Low complexity" evidence="4">
    <location>
        <begin position="87"/>
        <end position="104"/>
    </location>
</feature>
<organism evidence="6">
    <name type="scientific">Rhizophora mucronata</name>
    <name type="common">Asiatic mangrove</name>
    <dbReference type="NCBI Taxonomy" id="61149"/>
    <lineage>
        <taxon>Eukaryota</taxon>
        <taxon>Viridiplantae</taxon>
        <taxon>Streptophyta</taxon>
        <taxon>Embryophyta</taxon>
        <taxon>Tracheophyta</taxon>
        <taxon>Spermatophyta</taxon>
        <taxon>Magnoliopsida</taxon>
        <taxon>eudicotyledons</taxon>
        <taxon>Gunneridae</taxon>
        <taxon>Pentapetalae</taxon>
        <taxon>rosids</taxon>
        <taxon>fabids</taxon>
        <taxon>Malpighiales</taxon>
        <taxon>Rhizophoraceae</taxon>
        <taxon>Rhizophora</taxon>
    </lineage>
</organism>
<dbReference type="Gene3D" id="3.30.70.330">
    <property type="match status" value="2"/>
</dbReference>
<evidence type="ECO:0000256" key="1">
    <source>
        <dbReference type="ARBA" id="ARBA00022737"/>
    </source>
</evidence>
<evidence type="ECO:0000256" key="4">
    <source>
        <dbReference type="SAM" id="MobiDB-lite"/>
    </source>
</evidence>
<dbReference type="CDD" id="cd12330">
    <property type="entry name" value="RRM2_Hrp1p"/>
    <property type="match status" value="1"/>
</dbReference>
<feature type="domain" description="RRM" evidence="5">
    <location>
        <begin position="6"/>
        <end position="82"/>
    </location>
</feature>